<evidence type="ECO:0000259" key="1">
    <source>
        <dbReference type="Pfam" id="PF00082"/>
    </source>
</evidence>
<dbReference type="Proteomes" id="UP001238540">
    <property type="component" value="Unassembled WGS sequence"/>
</dbReference>
<dbReference type="Pfam" id="PF00082">
    <property type="entry name" value="Peptidase_S8"/>
    <property type="match status" value="1"/>
</dbReference>
<feature type="domain" description="Peptidase S8/S53" evidence="1">
    <location>
        <begin position="18"/>
        <end position="97"/>
    </location>
</feature>
<gene>
    <name evidence="2" type="ORF">QWZ16_23885</name>
</gene>
<protein>
    <recommendedName>
        <fullName evidence="1">Peptidase S8/S53 domain-containing protein</fullName>
    </recommendedName>
</protein>
<accession>A0ABT8C337</accession>
<dbReference type="InterPro" id="IPR000209">
    <property type="entry name" value="Peptidase_S8/S53_dom"/>
</dbReference>
<reference evidence="3" key="1">
    <citation type="journal article" date="2019" name="Int. J. Syst. Evol. Microbiol.">
        <title>The Global Catalogue of Microorganisms (GCM) 10K type strain sequencing project: providing services to taxonomists for standard genome sequencing and annotation.</title>
        <authorList>
            <consortium name="The Broad Institute Genomics Platform"/>
            <consortium name="The Broad Institute Genome Sequencing Center for Infectious Disease"/>
            <person name="Wu L."/>
            <person name="Ma J."/>
        </authorList>
    </citation>
    <scope>NUCLEOTIDE SEQUENCE [LARGE SCALE GENOMIC DNA]</scope>
    <source>
        <strain evidence="3">CECT 7398</strain>
    </source>
</reference>
<sequence>MGKASYSCIGPGRSPGVVKPDGVIFGVQTKSFFKVYSPLTHSIVGTLGTSYAAPYALRVAAGIDSITDFDLNASTVKALMVHHANRDEKEQNDVGWGLLPSSPESVVECMDDEAIIVYQGELNKSEHLRVPIPIPDGIDCTWVHLKATFCFNAITDPEHPLHYTRSGLDIVFRGNESKKRVKKLIMLIPKHSFQWVNLYETEEEFREDAHKWETCISRSQRFKKDTLLNPVFDVKYHAREQGGDSQTDLEPLNYSLIISIRAQGDTNTYNLVLQQNQTLQAVKVANRVRV</sequence>
<evidence type="ECO:0000313" key="2">
    <source>
        <dbReference type="EMBL" id="MDN3612635.1"/>
    </source>
</evidence>
<dbReference type="Gene3D" id="3.40.50.200">
    <property type="entry name" value="Peptidase S8/S53 domain"/>
    <property type="match status" value="1"/>
</dbReference>
<comment type="caution">
    <text evidence="2">The sequence shown here is derived from an EMBL/GenBank/DDBJ whole genome shotgun (WGS) entry which is preliminary data.</text>
</comment>
<keyword evidence="3" id="KW-1185">Reference proteome</keyword>
<dbReference type="InterPro" id="IPR036852">
    <property type="entry name" value="Peptidase_S8/S53_dom_sf"/>
</dbReference>
<organism evidence="2 3">
    <name type="scientific">Vibrio ostreicida</name>
    <dbReference type="NCBI Taxonomy" id="526588"/>
    <lineage>
        <taxon>Bacteria</taxon>
        <taxon>Pseudomonadati</taxon>
        <taxon>Pseudomonadota</taxon>
        <taxon>Gammaproteobacteria</taxon>
        <taxon>Vibrionales</taxon>
        <taxon>Vibrionaceae</taxon>
        <taxon>Vibrio</taxon>
    </lineage>
</organism>
<name>A0ABT8C337_9VIBR</name>
<proteinExistence type="predicted"/>
<dbReference type="EMBL" id="JAUFQC010000028">
    <property type="protein sequence ID" value="MDN3612635.1"/>
    <property type="molecule type" value="Genomic_DNA"/>
</dbReference>
<evidence type="ECO:0000313" key="3">
    <source>
        <dbReference type="Proteomes" id="UP001238540"/>
    </source>
</evidence>
<dbReference type="SUPFAM" id="SSF52743">
    <property type="entry name" value="Subtilisin-like"/>
    <property type="match status" value="1"/>
</dbReference>